<dbReference type="AlphaFoldDB" id="A0AAD5XMG6"/>
<dbReference type="SUPFAM" id="SSF53590">
    <property type="entry name" value="Nucleoside hydrolase"/>
    <property type="match status" value="1"/>
</dbReference>
<dbReference type="GO" id="GO:0045437">
    <property type="term" value="F:uridine nucleosidase activity"/>
    <property type="evidence" value="ECO:0007669"/>
    <property type="project" value="UniProtKB-ARBA"/>
</dbReference>
<dbReference type="GO" id="GO:0006152">
    <property type="term" value="P:purine nucleoside catabolic process"/>
    <property type="evidence" value="ECO:0007669"/>
    <property type="project" value="TreeGrafter"/>
</dbReference>
<dbReference type="InterPro" id="IPR001910">
    <property type="entry name" value="Inosine/uridine_hydrolase_dom"/>
</dbReference>
<dbReference type="InterPro" id="IPR015910">
    <property type="entry name" value="I/U_nuclsd_hydro_CS"/>
</dbReference>
<dbReference type="PROSITE" id="PS01247">
    <property type="entry name" value="IUNH"/>
    <property type="match status" value="1"/>
</dbReference>
<protein>
    <recommendedName>
        <fullName evidence="5">Inosine/uridine-preferring nucleoside hydrolase domain-containing protein</fullName>
    </recommendedName>
</protein>
<dbReference type="InterPro" id="IPR036452">
    <property type="entry name" value="Ribo_hydro-like"/>
</dbReference>
<dbReference type="Proteomes" id="UP001212152">
    <property type="component" value="Unassembled WGS sequence"/>
</dbReference>
<evidence type="ECO:0000256" key="2">
    <source>
        <dbReference type="ARBA" id="ARBA00022801"/>
    </source>
</evidence>
<reference evidence="6" key="1">
    <citation type="submission" date="2020-05" db="EMBL/GenBank/DDBJ databases">
        <title>Phylogenomic resolution of chytrid fungi.</title>
        <authorList>
            <person name="Stajich J.E."/>
            <person name="Amses K."/>
            <person name="Simmons R."/>
            <person name="Seto K."/>
            <person name="Myers J."/>
            <person name="Bonds A."/>
            <person name="Quandt C.A."/>
            <person name="Barry K."/>
            <person name="Liu P."/>
            <person name="Grigoriev I."/>
            <person name="Longcore J.E."/>
            <person name="James T.Y."/>
        </authorList>
    </citation>
    <scope>NUCLEOTIDE SEQUENCE</scope>
    <source>
        <strain evidence="6">JEL0379</strain>
    </source>
</reference>
<dbReference type="InterPro" id="IPR023186">
    <property type="entry name" value="IUNH"/>
</dbReference>
<proteinExistence type="inferred from homology"/>
<dbReference type="EMBL" id="JADGJQ010000026">
    <property type="protein sequence ID" value="KAJ3178472.1"/>
    <property type="molecule type" value="Genomic_DNA"/>
</dbReference>
<dbReference type="PANTHER" id="PTHR12304:SF56">
    <property type="entry name" value="HYDROLASE, PUTATIVE (AFU_ORTHOLOGUE AFUA_1G11790)-RELATED"/>
    <property type="match status" value="1"/>
</dbReference>
<feature type="compositionally biased region" description="Low complexity" evidence="4">
    <location>
        <begin position="12"/>
        <end position="25"/>
    </location>
</feature>
<sequence length="410" mass="43926">MTTAAATALPVSSSSSGRQQRQQQSVIIDTDPGVDDAIALLFAFLSPSIDVRALTLVQGNTNVQKCLRNVKQILSVQAAHERFLAKTAAGDSIHLHPGSLVNREHPVVIALGQGKPLEGEATFAEYYHGSDGLGNYFTEQAPPDSQSAAVADAAHAAGVTSSDEASAEGLYALSTRVAEDEIIHQLETNPAGTIAIVAVGPLSNVARAIKKNPEVMKRAKAIYTMGGAINVPGNITPLAEFNWYADPLAAHILIASSLPVYVLPLDVTTVSSVVESEYLISHALPLHSPLSDFVVQITNYVLDLTERQWGSRFLTMHDPLTVGALVDPTLITFEPLDFQVEPAGEFSKAFCVVDRRMLPFAGAVGGADADSGPKKRTNINVAVKGDTRKFLKMFYHTLFGLDWDQIKPEC</sequence>
<gene>
    <name evidence="6" type="ORF">HDU87_003546</name>
</gene>
<evidence type="ECO:0000256" key="3">
    <source>
        <dbReference type="ARBA" id="ARBA00023295"/>
    </source>
</evidence>
<dbReference type="PANTHER" id="PTHR12304">
    <property type="entry name" value="INOSINE-URIDINE PREFERRING NUCLEOSIDE HYDROLASE"/>
    <property type="match status" value="1"/>
</dbReference>
<organism evidence="6 7">
    <name type="scientific">Geranomyces variabilis</name>
    <dbReference type="NCBI Taxonomy" id="109894"/>
    <lineage>
        <taxon>Eukaryota</taxon>
        <taxon>Fungi</taxon>
        <taxon>Fungi incertae sedis</taxon>
        <taxon>Chytridiomycota</taxon>
        <taxon>Chytridiomycota incertae sedis</taxon>
        <taxon>Chytridiomycetes</taxon>
        <taxon>Spizellomycetales</taxon>
        <taxon>Powellomycetaceae</taxon>
        <taxon>Geranomyces</taxon>
    </lineage>
</organism>
<evidence type="ECO:0000313" key="7">
    <source>
        <dbReference type="Proteomes" id="UP001212152"/>
    </source>
</evidence>
<keyword evidence="2" id="KW-0378">Hydrolase</keyword>
<feature type="domain" description="Inosine/uridine-preferring nucleoside hydrolase" evidence="5">
    <location>
        <begin position="26"/>
        <end position="391"/>
    </location>
</feature>
<keyword evidence="3" id="KW-0326">Glycosidase</keyword>
<keyword evidence="7" id="KW-1185">Reference proteome</keyword>
<dbReference type="GO" id="GO:0005829">
    <property type="term" value="C:cytosol"/>
    <property type="evidence" value="ECO:0007669"/>
    <property type="project" value="TreeGrafter"/>
</dbReference>
<accession>A0AAD5XMG6</accession>
<comment type="similarity">
    <text evidence="1">Belongs to the IUNH family.</text>
</comment>
<dbReference type="Pfam" id="PF01156">
    <property type="entry name" value="IU_nuc_hydro"/>
    <property type="match status" value="1"/>
</dbReference>
<feature type="region of interest" description="Disordered" evidence="4">
    <location>
        <begin position="1"/>
        <end position="25"/>
    </location>
</feature>
<name>A0AAD5XMG6_9FUNG</name>
<dbReference type="GO" id="GO:0008477">
    <property type="term" value="F:purine nucleosidase activity"/>
    <property type="evidence" value="ECO:0007669"/>
    <property type="project" value="TreeGrafter"/>
</dbReference>
<evidence type="ECO:0000259" key="5">
    <source>
        <dbReference type="Pfam" id="PF01156"/>
    </source>
</evidence>
<dbReference type="Gene3D" id="3.90.245.10">
    <property type="entry name" value="Ribonucleoside hydrolase-like"/>
    <property type="match status" value="1"/>
</dbReference>
<comment type="caution">
    <text evidence="6">The sequence shown here is derived from an EMBL/GenBank/DDBJ whole genome shotgun (WGS) entry which is preliminary data.</text>
</comment>
<evidence type="ECO:0000256" key="1">
    <source>
        <dbReference type="ARBA" id="ARBA00009176"/>
    </source>
</evidence>
<evidence type="ECO:0000313" key="6">
    <source>
        <dbReference type="EMBL" id="KAJ3178472.1"/>
    </source>
</evidence>
<evidence type="ECO:0000256" key="4">
    <source>
        <dbReference type="SAM" id="MobiDB-lite"/>
    </source>
</evidence>